<dbReference type="Gene3D" id="2.40.160.200">
    <property type="entry name" value="LURP1-related"/>
    <property type="match status" value="1"/>
</dbReference>
<dbReference type="Pfam" id="PF04525">
    <property type="entry name" value="LOR"/>
    <property type="match status" value="1"/>
</dbReference>
<sequence length="570" mass="63690">MDQQPTFPNLRNSGISDGIELIDLVSDEENDVGPSIQSISTPLSSALASPSQAPTTLGEAMGNLRDTLYEFHEPVNQVDDFIDQVGPQPGPSGVGTDRMNLIEPVLKKVKMDELTTPENIHGGGKKSPAATTTGQNLNCLDCFLKFENEFIRDAHTTLAHGYKMVENGRFQCSYKDCRETVSGRAALIDHEYVIHYDYIKGRLEECGADFQMYELASQENNRCGRKKSPAATTTGPRLNCLDCYLKFENEFMRDAHTTLAHRYKLVGNGRFQCYYNDCRETVHGRLALLDHLYENQFPKRESSLEVPVREASVAENRATILSAMMEPMGFGTIKVEDVNAGAAGGAGAAGAGSLDNGSKNNLLEEDEPSISRLPEMICGTVQRHCAVKPTALYIRKKVFTRIFSTVHSDIFSRETNQCLYKCVYQVGALRDKKVIMDMETGLPVLNFKTKTFRLSNEFSFRLGGNSLYKFGRCCILQTMSTTQLSVSFEDALTMEHRCIVLQGKHWGRTFRVYWGDPNNDGIVIARAYPPSRLTPRFLVDDYYVDIRQGVDIGLILGLLFTADDYYSIMS</sequence>
<accession>A0ABP1QIZ7</accession>
<keyword evidence="4" id="KW-1185">Reference proteome</keyword>
<dbReference type="InterPro" id="IPR038595">
    <property type="entry name" value="LOR_sf"/>
</dbReference>
<name>A0ABP1QIZ7_9HEXA</name>
<dbReference type="InterPro" id="IPR025659">
    <property type="entry name" value="Tubby-like_C"/>
</dbReference>
<dbReference type="PROSITE" id="PS00028">
    <property type="entry name" value="ZINC_FINGER_C2H2_1"/>
    <property type="match status" value="1"/>
</dbReference>
<evidence type="ECO:0000256" key="1">
    <source>
        <dbReference type="ARBA" id="ARBA00005437"/>
    </source>
</evidence>
<dbReference type="Proteomes" id="UP001642540">
    <property type="component" value="Unassembled WGS sequence"/>
</dbReference>
<comment type="similarity">
    <text evidence="1">Belongs to the LOR family.</text>
</comment>
<dbReference type="EMBL" id="CAXLJM020000036">
    <property type="protein sequence ID" value="CAL8104660.1"/>
    <property type="molecule type" value="Genomic_DNA"/>
</dbReference>
<evidence type="ECO:0000259" key="2">
    <source>
        <dbReference type="PROSITE" id="PS00028"/>
    </source>
</evidence>
<proteinExistence type="inferred from homology"/>
<evidence type="ECO:0000313" key="4">
    <source>
        <dbReference type="Proteomes" id="UP001642540"/>
    </source>
</evidence>
<feature type="domain" description="C2H2-type" evidence="2">
    <location>
        <begin position="172"/>
        <end position="195"/>
    </location>
</feature>
<dbReference type="InterPro" id="IPR007612">
    <property type="entry name" value="LOR"/>
</dbReference>
<dbReference type="SUPFAM" id="SSF54518">
    <property type="entry name" value="Tubby C-terminal domain-like"/>
    <property type="match status" value="1"/>
</dbReference>
<gene>
    <name evidence="3" type="ORF">ODALV1_LOCUS11818</name>
</gene>
<comment type="caution">
    <text evidence="3">The sequence shown here is derived from an EMBL/GenBank/DDBJ whole genome shotgun (WGS) entry which is preliminary data.</text>
</comment>
<organism evidence="3 4">
    <name type="scientific">Orchesella dallaii</name>
    <dbReference type="NCBI Taxonomy" id="48710"/>
    <lineage>
        <taxon>Eukaryota</taxon>
        <taxon>Metazoa</taxon>
        <taxon>Ecdysozoa</taxon>
        <taxon>Arthropoda</taxon>
        <taxon>Hexapoda</taxon>
        <taxon>Collembola</taxon>
        <taxon>Entomobryomorpha</taxon>
        <taxon>Entomobryoidea</taxon>
        <taxon>Orchesellidae</taxon>
        <taxon>Orchesellinae</taxon>
        <taxon>Orchesella</taxon>
    </lineage>
</organism>
<evidence type="ECO:0000313" key="3">
    <source>
        <dbReference type="EMBL" id="CAL8104660.1"/>
    </source>
</evidence>
<protein>
    <recommendedName>
        <fullName evidence="2">C2H2-type domain-containing protein</fullName>
    </recommendedName>
</protein>
<reference evidence="3 4" key="1">
    <citation type="submission" date="2024-08" db="EMBL/GenBank/DDBJ databases">
        <authorList>
            <person name="Cucini C."/>
            <person name="Frati F."/>
        </authorList>
    </citation>
    <scope>NUCLEOTIDE SEQUENCE [LARGE SCALE GENOMIC DNA]</scope>
</reference>
<dbReference type="SMART" id="SM00355">
    <property type="entry name" value="ZnF_C2H2"/>
    <property type="match status" value="4"/>
</dbReference>
<dbReference type="InterPro" id="IPR013087">
    <property type="entry name" value="Znf_C2H2_type"/>
</dbReference>